<evidence type="ECO:0000313" key="10">
    <source>
        <dbReference type="Proteomes" id="UP000038802"/>
    </source>
</evidence>
<feature type="compositionally biased region" description="Polar residues" evidence="1">
    <location>
        <begin position="1"/>
        <end position="12"/>
    </location>
</feature>
<evidence type="ECO:0000256" key="1">
    <source>
        <dbReference type="SAM" id="MobiDB-lite"/>
    </source>
</evidence>
<reference evidence="8" key="3">
    <citation type="submission" date="2015-03" db="EMBL/GenBank/DDBJ databases">
        <authorList>
            <consortium name="Pathogen Informatics"/>
            <person name="Murphy D."/>
        </authorList>
    </citation>
    <scope>NUCLEOTIDE SEQUENCE</scope>
    <source>
        <strain evidence="8">N09902308</strain>
    </source>
</reference>
<reference evidence="7" key="1">
    <citation type="submission" date="2015-03" db="EMBL/GenBank/DDBJ databases">
        <authorList>
            <person name="Murphy D."/>
        </authorList>
    </citation>
    <scope>NUCLEOTIDE SEQUENCE [LARGE SCALE GENOMIC DNA]</scope>
    <source>
        <strain evidence="7">K00500041</strain>
    </source>
</reference>
<reference evidence="10 11" key="2">
    <citation type="submission" date="2015-03" db="EMBL/GenBank/DDBJ databases">
        <authorList>
            <consortium name="Pathogen Informatics"/>
        </authorList>
    </citation>
    <scope>NUCLEOTIDE SEQUENCE [LARGE SCALE GENOMIC DNA]</scope>
    <source>
        <strain evidence="4 14">C09601061</strain>
        <strain evidence="5 12">D00501624</strain>
        <strain evidence="6 13">G09801536</strain>
        <strain evidence="2 16">G09901357</strain>
        <strain evidence="3 15">H09601792</strain>
        <strain evidence="10">K00500041</strain>
        <strain evidence="11">N09902308</strain>
        <strain evidence="9 17">P00601463</strain>
    </source>
</reference>
<dbReference type="EMBL" id="CSAD01000419">
    <property type="protein sequence ID" value="COV95389.1"/>
    <property type="molecule type" value="Genomic_DNA"/>
</dbReference>
<evidence type="ECO:0000313" key="13">
    <source>
        <dbReference type="Proteomes" id="UP000045842"/>
    </source>
</evidence>
<dbReference type="Proteomes" id="UP000045842">
    <property type="component" value="Unassembled WGS sequence"/>
</dbReference>
<dbReference type="Proteomes" id="UP000039021">
    <property type="component" value="Unassembled WGS sequence"/>
</dbReference>
<dbReference type="EMBL" id="CSAE01000718">
    <property type="protein sequence ID" value="COW81683.1"/>
    <property type="molecule type" value="Genomic_DNA"/>
</dbReference>
<name>A0A0T7LV70_MYCTX</name>
<evidence type="ECO:0000313" key="3">
    <source>
        <dbReference type="EMBL" id="CFE53654.1"/>
    </source>
</evidence>
<evidence type="ECO:0000313" key="17">
    <source>
        <dbReference type="Proteomes" id="UP000048600"/>
    </source>
</evidence>
<evidence type="ECO:0000313" key="2">
    <source>
        <dbReference type="EMBL" id="CFE41418.1"/>
    </source>
</evidence>
<dbReference type="Proteomes" id="UP000048289">
    <property type="component" value="Unassembled WGS sequence"/>
</dbReference>
<evidence type="ECO:0000313" key="6">
    <source>
        <dbReference type="EMBL" id="COV95389.1"/>
    </source>
</evidence>
<evidence type="ECO:0000313" key="11">
    <source>
        <dbReference type="Proteomes" id="UP000039021"/>
    </source>
</evidence>
<gene>
    <name evidence="4" type="ORF">ERS007657_04279</name>
    <name evidence="5" type="ORF">ERS007661_02810</name>
    <name evidence="6" type="ORF">ERS007679_02772</name>
    <name evidence="2" type="ORF">ERS007681_02916</name>
    <name evidence="3" type="ORF">ERS007688_02270</name>
    <name evidence="7" type="ORF">ERS007703_04274</name>
    <name evidence="8" type="ORF">ERS007739_00138</name>
    <name evidence="9" type="ORF">ERS007741_03445</name>
</gene>
<organism evidence="7 10">
    <name type="scientific">Mycobacterium tuberculosis</name>
    <dbReference type="NCBI Taxonomy" id="1773"/>
    <lineage>
        <taxon>Bacteria</taxon>
        <taxon>Bacillati</taxon>
        <taxon>Actinomycetota</taxon>
        <taxon>Actinomycetes</taxon>
        <taxon>Mycobacteriales</taxon>
        <taxon>Mycobacteriaceae</taxon>
        <taxon>Mycobacterium</taxon>
        <taxon>Mycobacterium tuberculosis complex</taxon>
    </lineage>
</organism>
<evidence type="ECO:0000313" key="4">
    <source>
        <dbReference type="EMBL" id="CFS15441.1"/>
    </source>
</evidence>
<evidence type="ECO:0000313" key="9">
    <source>
        <dbReference type="EMBL" id="COW92841.1"/>
    </source>
</evidence>
<feature type="region of interest" description="Disordered" evidence="1">
    <location>
        <begin position="1"/>
        <end position="25"/>
    </location>
</feature>
<evidence type="ECO:0000313" key="12">
    <source>
        <dbReference type="Proteomes" id="UP000039217"/>
    </source>
</evidence>
<accession>A0A0T7LV70</accession>
<evidence type="ECO:0000313" key="15">
    <source>
        <dbReference type="Proteomes" id="UP000046947"/>
    </source>
</evidence>
<dbReference type="EMBL" id="CHKL01000522">
    <property type="protein sequence ID" value="COW92841.1"/>
    <property type="molecule type" value="Genomic_DNA"/>
</dbReference>
<dbReference type="EMBL" id="CFOE01000437">
    <property type="protein sequence ID" value="CFE41418.1"/>
    <property type="molecule type" value="Genomic_DNA"/>
</dbReference>
<evidence type="ECO:0000313" key="7">
    <source>
        <dbReference type="EMBL" id="COW81683.1"/>
    </source>
</evidence>
<dbReference type="Proteomes" id="UP000046680">
    <property type="component" value="Unassembled WGS sequence"/>
</dbReference>
<dbReference type="Proteomes" id="UP000038802">
    <property type="component" value="Unassembled WGS sequence"/>
</dbReference>
<evidence type="ECO:0000313" key="5">
    <source>
        <dbReference type="EMBL" id="CNV61452.1"/>
    </source>
</evidence>
<dbReference type="EMBL" id="CFOH01000364">
    <property type="protein sequence ID" value="CFE53654.1"/>
    <property type="molecule type" value="Genomic_DNA"/>
</dbReference>
<protein>
    <submittedName>
        <fullName evidence="7">Uncharacterized protein</fullName>
    </submittedName>
</protein>
<dbReference type="EMBL" id="CGCX01002717">
    <property type="protein sequence ID" value="CFS15441.1"/>
    <property type="molecule type" value="Genomic_DNA"/>
</dbReference>
<dbReference type="Proteomes" id="UP000046947">
    <property type="component" value="Unassembled WGS sequence"/>
</dbReference>
<evidence type="ECO:0000313" key="14">
    <source>
        <dbReference type="Proteomes" id="UP000046680"/>
    </source>
</evidence>
<dbReference type="AlphaFoldDB" id="A0A0T7LV70"/>
<evidence type="ECO:0000313" key="16">
    <source>
        <dbReference type="Proteomes" id="UP000048289"/>
    </source>
</evidence>
<dbReference type="EMBL" id="CQQC01001072">
    <property type="protein sequence ID" value="CNV61452.1"/>
    <property type="molecule type" value="Genomic_DNA"/>
</dbReference>
<proteinExistence type="predicted"/>
<evidence type="ECO:0000313" key="8">
    <source>
        <dbReference type="EMBL" id="COW82024.1"/>
    </source>
</evidence>
<dbReference type="EMBL" id="CSBK01000032">
    <property type="protein sequence ID" value="COW82024.1"/>
    <property type="molecule type" value="Genomic_DNA"/>
</dbReference>
<sequence length="95" mass="10215">MRTPVASINRTSAAIAREPPYPTRRSEGTVALADFSSETNFERSVGTRHVVATAFVVRISSNDVVFSPPVTHNPPCIRQVSIHHSPPMCVAGSGE</sequence>
<dbReference type="Proteomes" id="UP000039217">
    <property type="component" value="Unassembled WGS sequence"/>
</dbReference>
<dbReference type="Proteomes" id="UP000048600">
    <property type="component" value="Unassembled WGS sequence"/>
</dbReference>